<protein>
    <submittedName>
        <fullName evidence="2">Uncharacterized protein</fullName>
    </submittedName>
</protein>
<dbReference type="Proteomes" id="UP001066276">
    <property type="component" value="Chromosome 3_2"/>
</dbReference>
<reference evidence="2" key="1">
    <citation type="journal article" date="2022" name="bioRxiv">
        <title>Sequencing and chromosome-scale assembly of the giantPleurodeles waltlgenome.</title>
        <authorList>
            <person name="Brown T."/>
            <person name="Elewa A."/>
            <person name="Iarovenko S."/>
            <person name="Subramanian E."/>
            <person name="Araus A.J."/>
            <person name="Petzold A."/>
            <person name="Susuki M."/>
            <person name="Suzuki K.-i.T."/>
            <person name="Hayashi T."/>
            <person name="Toyoda A."/>
            <person name="Oliveira C."/>
            <person name="Osipova E."/>
            <person name="Leigh N.D."/>
            <person name="Simon A."/>
            <person name="Yun M.H."/>
        </authorList>
    </citation>
    <scope>NUCLEOTIDE SEQUENCE</scope>
    <source>
        <strain evidence="2">20211129_DDA</strain>
        <tissue evidence="2">Liver</tissue>
    </source>
</reference>
<gene>
    <name evidence="2" type="ORF">NDU88_002986</name>
</gene>
<evidence type="ECO:0000313" key="3">
    <source>
        <dbReference type="Proteomes" id="UP001066276"/>
    </source>
</evidence>
<feature type="region of interest" description="Disordered" evidence="1">
    <location>
        <begin position="1"/>
        <end position="123"/>
    </location>
</feature>
<feature type="compositionally biased region" description="Basic and acidic residues" evidence="1">
    <location>
        <begin position="16"/>
        <end position="43"/>
    </location>
</feature>
<accession>A0AAV7TNE8</accession>
<evidence type="ECO:0000256" key="1">
    <source>
        <dbReference type="SAM" id="MobiDB-lite"/>
    </source>
</evidence>
<evidence type="ECO:0000313" key="2">
    <source>
        <dbReference type="EMBL" id="KAJ1177734.1"/>
    </source>
</evidence>
<proteinExistence type="predicted"/>
<dbReference type="EMBL" id="JANPWB010000006">
    <property type="protein sequence ID" value="KAJ1177734.1"/>
    <property type="molecule type" value="Genomic_DNA"/>
</dbReference>
<sequence length="123" mass="13893">MGTLQASVTRFPFPRETLEDFRGTEAEKEEESVTRGERVERGNEFGAGRKGGNQRDETDEESAGAGDEEKEATHGEEPEQESRRTGHDPGGLWLTKPPESTKNYRPRKKEEEEDGVNKRTKKT</sequence>
<name>A0AAV7TNE8_PLEWA</name>
<feature type="compositionally biased region" description="Acidic residues" evidence="1">
    <location>
        <begin position="57"/>
        <end position="70"/>
    </location>
</feature>
<comment type="caution">
    <text evidence="2">The sequence shown here is derived from an EMBL/GenBank/DDBJ whole genome shotgun (WGS) entry which is preliminary data.</text>
</comment>
<feature type="compositionally biased region" description="Basic and acidic residues" evidence="1">
    <location>
        <begin position="71"/>
        <end position="87"/>
    </location>
</feature>
<dbReference type="AlphaFoldDB" id="A0AAV7TNE8"/>
<organism evidence="2 3">
    <name type="scientific">Pleurodeles waltl</name>
    <name type="common">Iberian ribbed newt</name>
    <dbReference type="NCBI Taxonomy" id="8319"/>
    <lineage>
        <taxon>Eukaryota</taxon>
        <taxon>Metazoa</taxon>
        <taxon>Chordata</taxon>
        <taxon>Craniata</taxon>
        <taxon>Vertebrata</taxon>
        <taxon>Euteleostomi</taxon>
        <taxon>Amphibia</taxon>
        <taxon>Batrachia</taxon>
        <taxon>Caudata</taxon>
        <taxon>Salamandroidea</taxon>
        <taxon>Salamandridae</taxon>
        <taxon>Pleurodelinae</taxon>
        <taxon>Pleurodeles</taxon>
    </lineage>
</organism>
<keyword evidence="3" id="KW-1185">Reference proteome</keyword>